<keyword evidence="1" id="KW-0812">Transmembrane</keyword>
<evidence type="ECO:0000256" key="1">
    <source>
        <dbReference type="SAM" id="Phobius"/>
    </source>
</evidence>
<dbReference type="Proteomes" id="UP000291144">
    <property type="component" value="Unassembled WGS sequence"/>
</dbReference>
<gene>
    <name evidence="2" type="ORF">E0H73_06225</name>
</gene>
<comment type="caution">
    <text evidence="2">The sequence shown here is derived from an EMBL/GenBank/DDBJ whole genome shotgun (WGS) entry which is preliminary data.</text>
</comment>
<accession>A0A4R0L084</accession>
<keyword evidence="1" id="KW-1133">Transmembrane helix</keyword>
<dbReference type="RefSeq" id="WP_131352395.1">
    <property type="nucleotide sequence ID" value="NZ_SJKB01000001.1"/>
</dbReference>
<name>A0A4R0L084_9ACTN</name>
<organism evidence="2 3">
    <name type="scientific">Kribbella pittospori</name>
    <dbReference type="NCBI Taxonomy" id="722689"/>
    <lineage>
        <taxon>Bacteria</taxon>
        <taxon>Bacillati</taxon>
        <taxon>Actinomycetota</taxon>
        <taxon>Actinomycetes</taxon>
        <taxon>Propionibacteriales</taxon>
        <taxon>Kribbellaceae</taxon>
        <taxon>Kribbella</taxon>
    </lineage>
</organism>
<keyword evidence="1" id="KW-0472">Membrane</keyword>
<evidence type="ECO:0000313" key="3">
    <source>
        <dbReference type="Proteomes" id="UP000291144"/>
    </source>
</evidence>
<evidence type="ECO:0000313" key="2">
    <source>
        <dbReference type="EMBL" id="TCC66469.1"/>
    </source>
</evidence>
<proteinExistence type="predicted"/>
<sequence>MTDDLTTKLAVLTDDRPEPADPAAPIRLRIKRRRRRRRGAAAVLTVAGVTAAALAAGPLLNSMRPTEPAVAGFGAPSPASVQPSTVQPSTPLLPSTITSPTAPVGDHKKILPAPWSAERFTKMPDANAYRPHAYYVAKGTIPTESWAVLVYSREGCLVTDEGPAVSFGRPLICFDPPQNGTHWVVQGHSKEKNSQKIDATLVMGSAPIGARKVRIVAGGQTYTTNAVATPATDTLRFFAIVIPHRDLKITSVQPLNATGHPIS</sequence>
<dbReference type="AlphaFoldDB" id="A0A4R0L084"/>
<feature type="transmembrane region" description="Helical" evidence="1">
    <location>
        <begin position="39"/>
        <end position="60"/>
    </location>
</feature>
<protein>
    <submittedName>
        <fullName evidence="2">Uncharacterized protein</fullName>
    </submittedName>
</protein>
<keyword evidence="3" id="KW-1185">Reference proteome</keyword>
<dbReference type="OrthoDB" id="3827589at2"/>
<dbReference type="EMBL" id="SJKB01000001">
    <property type="protein sequence ID" value="TCC66469.1"/>
    <property type="molecule type" value="Genomic_DNA"/>
</dbReference>
<reference evidence="2 3" key="1">
    <citation type="submission" date="2019-02" db="EMBL/GenBank/DDBJ databases">
        <title>Kribbella capetownensis sp. nov. and Kribbella speibonae sp. nov., isolated from soil.</title>
        <authorList>
            <person name="Curtis S.M."/>
            <person name="Norton I."/>
            <person name="Everest G.J."/>
            <person name="Meyers P.R."/>
        </authorList>
    </citation>
    <scope>NUCLEOTIDE SEQUENCE [LARGE SCALE GENOMIC DNA]</scope>
    <source>
        <strain evidence="2 3">NRRL B-24813</strain>
    </source>
</reference>